<comment type="pathway">
    <text evidence="2">Lipid metabolism.</text>
</comment>
<evidence type="ECO:0000256" key="5">
    <source>
        <dbReference type="ARBA" id="ARBA00022793"/>
    </source>
</evidence>
<feature type="compositionally biased region" description="Low complexity" evidence="12">
    <location>
        <begin position="41"/>
        <end position="52"/>
    </location>
</feature>
<organism evidence="13 14">
    <name type="scientific">Dissophora globulifera</name>
    <dbReference type="NCBI Taxonomy" id="979702"/>
    <lineage>
        <taxon>Eukaryota</taxon>
        <taxon>Fungi</taxon>
        <taxon>Fungi incertae sedis</taxon>
        <taxon>Mucoromycota</taxon>
        <taxon>Mortierellomycotina</taxon>
        <taxon>Mortierellomycetes</taxon>
        <taxon>Mortierellales</taxon>
        <taxon>Mortierellaceae</taxon>
        <taxon>Dissophora</taxon>
    </lineage>
</organism>
<dbReference type="AlphaFoldDB" id="A0A9P6US82"/>
<evidence type="ECO:0000256" key="4">
    <source>
        <dbReference type="ARBA" id="ARBA00022516"/>
    </source>
</evidence>
<dbReference type="InterPro" id="IPR003817">
    <property type="entry name" value="PS_Dcarbxylase"/>
</dbReference>
<reference evidence="13" key="1">
    <citation type="journal article" date="2020" name="Fungal Divers.">
        <title>Resolving the Mortierellaceae phylogeny through synthesis of multi-gene phylogenetics and phylogenomics.</title>
        <authorList>
            <person name="Vandepol N."/>
            <person name="Liber J."/>
            <person name="Desiro A."/>
            <person name="Na H."/>
            <person name="Kennedy M."/>
            <person name="Barry K."/>
            <person name="Grigoriev I.V."/>
            <person name="Miller A.N."/>
            <person name="O'Donnell K."/>
            <person name="Stajich J.E."/>
            <person name="Bonito G."/>
        </authorList>
    </citation>
    <scope>NUCLEOTIDE SEQUENCE</scope>
    <source>
        <strain evidence="13">REB-010B</strain>
    </source>
</reference>
<evidence type="ECO:0000256" key="10">
    <source>
        <dbReference type="ARBA" id="ARBA00023317"/>
    </source>
</evidence>
<evidence type="ECO:0000256" key="9">
    <source>
        <dbReference type="ARBA" id="ARBA00023264"/>
    </source>
</evidence>
<evidence type="ECO:0000256" key="8">
    <source>
        <dbReference type="ARBA" id="ARBA00023239"/>
    </source>
</evidence>
<keyword evidence="7" id="KW-0594">Phospholipid biosynthesis</keyword>
<sequence>MSNPMNPPTSDVLLRAEEAVEDGNVDALATTEIDGSDPLHTTIRTTTTTTGTLDHHESIDEQDSQDLKAVNKPGQESQGHAQEHNRRSWMKRAIDKVANRNPITSTSTTTTIQFQPPAEGESQGQVTLDSLESTTVLTYHPSEKNQSKIAGTAEESAAVGPATTTTEQNKKDEATSGQQQYPETINAKFVKEQSDQNNIQGLQHALSASIDKSSAAKEHGKLFEGGILTSANHKKWYHATLPINWVQKVSSEHHFGNYVITNRKTGTKTWEDMPIYARIGMHLLFAGMFDNKLLQTHKIHHLFSVESVNQGKHFDAPESVAQIDHFIKTYKLELSELLLPDLKDYKSFNEFFYRKLRPDARPIHEPADPNIIVSSADCRLCVFESITAATTMWIKGKHFSVETLIQDKELAAQYEGGSIALFRLAPQDYHRFHSPASGTIARDPAKLPGTYYTVNPMAINEGVDVFTENIRQITVMNLDQTGEAVNSQFDQCVFVSIGALLVGSIHLTGAAAAGNKVVKGDELGYFAYGGSTCILLFKAGAVQFDEDLVANSQKGIETLVQMGERIGQRK</sequence>
<evidence type="ECO:0000313" key="13">
    <source>
        <dbReference type="EMBL" id="KAG0317469.1"/>
    </source>
</evidence>
<dbReference type="OrthoDB" id="5973539at2759"/>
<comment type="caution">
    <text evidence="13">The sequence shown here is derived from an EMBL/GenBank/DDBJ whole genome shotgun (WGS) entry which is preliminary data.</text>
</comment>
<evidence type="ECO:0000256" key="1">
    <source>
        <dbReference type="ARBA" id="ARBA00001928"/>
    </source>
</evidence>
<evidence type="ECO:0000256" key="6">
    <source>
        <dbReference type="ARBA" id="ARBA00023098"/>
    </source>
</evidence>
<feature type="region of interest" description="Disordered" evidence="12">
    <location>
        <begin position="139"/>
        <end position="182"/>
    </location>
</feature>
<dbReference type="NCBIfam" id="TIGR00163">
    <property type="entry name" value="PS_decarb"/>
    <property type="match status" value="1"/>
</dbReference>
<evidence type="ECO:0000256" key="2">
    <source>
        <dbReference type="ARBA" id="ARBA00005189"/>
    </source>
</evidence>
<keyword evidence="14" id="KW-1185">Reference proteome</keyword>
<keyword evidence="9" id="KW-1208">Phospholipid metabolism</keyword>
<keyword evidence="4" id="KW-0444">Lipid biosynthesis</keyword>
<evidence type="ECO:0000256" key="11">
    <source>
        <dbReference type="ARBA" id="ARBA00024326"/>
    </source>
</evidence>
<keyword evidence="6" id="KW-0443">Lipid metabolism</keyword>
<dbReference type="PANTHER" id="PTHR10067">
    <property type="entry name" value="PHOSPHATIDYLSERINE DECARBOXYLASE"/>
    <property type="match status" value="1"/>
</dbReference>
<dbReference type="InterPro" id="IPR033177">
    <property type="entry name" value="PSD-B"/>
</dbReference>
<evidence type="ECO:0000256" key="7">
    <source>
        <dbReference type="ARBA" id="ARBA00023209"/>
    </source>
</evidence>
<feature type="compositionally biased region" description="Basic and acidic residues" evidence="12">
    <location>
        <begin position="81"/>
        <end position="98"/>
    </location>
</feature>
<evidence type="ECO:0000256" key="12">
    <source>
        <dbReference type="SAM" id="MobiDB-lite"/>
    </source>
</evidence>
<accession>A0A9P6US82</accession>
<dbReference type="Pfam" id="PF02666">
    <property type="entry name" value="PS_Dcarbxylase"/>
    <property type="match status" value="1"/>
</dbReference>
<protein>
    <recommendedName>
        <fullName evidence="3">phosphatidylserine decarboxylase</fullName>
        <ecNumber evidence="3">4.1.1.65</ecNumber>
    </recommendedName>
</protein>
<dbReference type="PANTHER" id="PTHR10067:SF17">
    <property type="entry name" value="PHOSPHATIDYLSERINE DECARBOXYLASE PROENZYME 2"/>
    <property type="match status" value="1"/>
</dbReference>
<dbReference type="EC" id="4.1.1.65" evidence="3"/>
<keyword evidence="10" id="KW-0670">Pyruvate</keyword>
<proteinExistence type="predicted"/>
<name>A0A9P6US82_9FUNG</name>
<gene>
    <name evidence="13" type="ORF">BGZ99_006283</name>
</gene>
<comment type="pathway">
    <text evidence="11">Phospholipid metabolism; phosphatidylethanolamine biosynthesis.</text>
</comment>
<evidence type="ECO:0000256" key="3">
    <source>
        <dbReference type="ARBA" id="ARBA00012243"/>
    </source>
</evidence>
<dbReference type="Proteomes" id="UP000738325">
    <property type="component" value="Unassembled WGS sequence"/>
</dbReference>
<dbReference type="GO" id="GO:0004609">
    <property type="term" value="F:phosphatidylserine decarboxylase activity"/>
    <property type="evidence" value="ECO:0007669"/>
    <property type="project" value="UniProtKB-EC"/>
</dbReference>
<feature type="region of interest" description="Disordered" evidence="12">
    <location>
        <begin position="28"/>
        <end position="125"/>
    </location>
</feature>
<dbReference type="EMBL" id="JAAAIP010000421">
    <property type="protein sequence ID" value="KAG0317469.1"/>
    <property type="molecule type" value="Genomic_DNA"/>
</dbReference>
<comment type="cofactor">
    <cofactor evidence="1">
        <name>pyruvate</name>
        <dbReference type="ChEBI" id="CHEBI:15361"/>
    </cofactor>
</comment>
<keyword evidence="5" id="KW-0210">Decarboxylase</keyword>
<dbReference type="GO" id="GO:0046474">
    <property type="term" value="P:glycerophospholipid biosynthetic process"/>
    <property type="evidence" value="ECO:0007669"/>
    <property type="project" value="UniProtKB-ARBA"/>
</dbReference>
<evidence type="ECO:0000313" key="14">
    <source>
        <dbReference type="Proteomes" id="UP000738325"/>
    </source>
</evidence>
<keyword evidence="8" id="KW-0456">Lyase</keyword>